<evidence type="ECO:0000256" key="3">
    <source>
        <dbReference type="ARBA" id="ARBA00022801"/>
    </source>
</evidence>
<dbReference type="STRING" id="202952.GCA_000747725_00633"/>
<dbReference type="Pfam" id="PF00753">
    <property type="entry name" value="Lactamase_B"/>
    <property type="match status" value="1"/>
</dbReference>
<dbReference type="OrthoDB" id="5443440at2"/>
<proteinExistence type="inferred from homology"/>
<dbReference type="PATRIC" id="fig|1120926.3.peg.2196"/>
<dbReference type="InterPro" id="IPR001279">
    <property type="entry name" value="Metallo-B-lactamas"/>
</dbReference>
<feature type="domain" description="Metallo-beta-lactamase" evidence="6">
    <location>
        <begin position="102"/>
        <end position="311"/>
    </location>
</feature>
<evidence type="ECO:0000256" key="4">
    <source>
        <dbReference type="ARBA" id="ARBA00022833"/>
    </source>
</evidence>
<evidence type="ECO:0000313" key="8">
    <source>
        <dbReference type="Proteomes" id="UP000013117"/>
    </source>
</evidence>
<protein>
    <recommendedName>
        <fullName evidence="6">Metallo-beta-lactamase domain-containing protein</fullName>
    </recommendedName>
</protein>
<dbReference type="PANTHER" id="PTHR42978">
    <property type="entry name" value="QUORUM-QUENCHING LACTONASE YTNP-RELATED-RELATED"/>
    <property type="match status" value="1"/>
</dbReference>
<dbReference type="HOGENOM" id="CLU_056519_0_0_6"/>
<evidence type="ECO:0000313" key="7">
    <source>
        <dbReference type="EMBL" id="ENV33563.1"/>
    </source>
</evidence>
<keyword evidence="2" id="KW-0479">Metal-binding</keyword>
<dbReference type="CDD" id="cd07720">
    <property type="entry name" value="OPHC2-like_MBL-fold"/>
    <property type="match status" value="1"/>
</dbReference>
<sequence length="337" mass="37578">MGKIIFCFILGLCVSILAGANSELADKNHQSKNQSDKLKVFFIDQESKAEPFFHFNFGKYKITALSDGYITLDSTIFNQNLPEQQLEQIQKQFFKNTKLNMPVNAFLIADGKDLTLIDSGAGACIADGKAGHLAQNIVLAGYQLSQIKTIFLTHLHRDHVCGLSQQGKKVFPNAMIYVSENEANYWLNDQTLASLEQHQRQQYLDNSEQIRIALKPYRSTDQFKTFQSAANINGIDVIPISGHSLGHYGFQIIQAQQKMVFVGDLVHSNLAQFAYPTLSVAFDHDPILAALTREKLFKQFADQNSIVAAAHLPFPGIGSVKSIANHQYLWLGLTSKP</sequence>
<comment type="caution">
    <text evidence="7">The sequence shown here is derived from an EMBL/GenBank/DDBJ whole genome shotgun (WGS) entry which is preliminary data.</text>
</comment>
<dbReference type="GO" id="GO:0016787">
    <property type="term" value="F:hydrolase activity"/>
    <property type="evidence" value="ECO:0007669"/>
    <property type="project" value="UniProtKB-KW"/>
</dbReference>
<evidence type="ECO:0000256" key="5">
    <source>
        <dbReference type="SAM" id="SignalP"/>
    </source>
</evidence>
<reference evidence="7 8" key="1">
    <citation type="submission" date="2013-02" db="EMBL/GenBank/DDBJ databases">
        <title>The Genome Sequence of Acinetobacter gerneri CIP 107464.</title>
        <authorList>
            <consortium name="The Broad Institute Genome Sequencing Platform"/>
            <consortium name="The Broad Institute Genome Sequencing Center for Infectious Disease"/>
            <person name="Cerqueira G."/>
            <person name="Feldgarden M."/>
            <person name="Courvalin P."/>
            <person name="Perichon B."/>
            <person name="Grillot-Courvalin C."/>
            <person name="Clermont D."/>
            <person name="Rocha E."/>
            <person name="Yoon E.-J."/>
            <person name="Nemec A."/>
            <person name="Walker B."/>
            <person name="Young S.K."/>
            <person name="Zeng Q."/>
            <person name="Gargeya S."/>
            <person name="Fitzgerald M."/>
            <person name="Haas B."/>
            <person name="Abouelleil A."/>
            <person name="Alvarado L."/>
            <person name="Arachchi H.M."/>
            <person name="Berlin A.M."/>
            <person name="Chapman S.B."/>
            <person name="Dewar J."/>
            <person name="Goldberg J."/>
            <person name="Griggs A."/>
            <person name="Gujja S."/>
            <person name="Hansen M."/>
            <person name="Howarth C."/>
            <person name="Imamovic A."/>
            <person name="Larimer J."/>
            <person name="McCowan C."/>
            <person name="Murphy C."/>
            <person name="Neiman D."/>
            <person name="Pearson M."/>
            <person name="Priest M."/>
            <person name="Roberts A."/>
            <person name="Saif S."/>
            <person name="Shea T."/>
            <person name="Sisk P."/>
            <person name="Sykes S."/>
            <person name="Wortman J."/>
            <person name="Nusbaum C."/>
            <person name="Birren B."/>
        </authorList>
    </citation>
    <scope>NUCLEOTIDE SEQUENCE [LARGE SCALE GENOMIC DNA]</scope>
    <source>
        <strain evidence="7 8">CIP 107464</strain>
    </source>
</reference>
<evidence type="ECO:0000256" key="2">
    <source>
        <dbReference type="ARBA" id="ARBA00022723"/>
    </source>
</evidence>
<keyword evidence="4" id="KW-0862">Zinc</keyword>
<dbReference type="EMBL" id="APPN01000068">
    <property type="protein sequence ID" value="ENV33563.1"/>
    <property type="molecule type" value="Genomic_DNA"/>
</dbReference>
<keyword evidence="8" id="KW-1185">Reference proteome</keyword>
<dbReference type="SMART" id="SM00849">
    <property type="entry name" value="Lactamase_B"/>
    <property type="match status" value="1"/>
</dbReference>
<feature type="signal peptide" evidence="5">
    <location>
        <begin position="1"/>
        <end position="20"/>
    </location>
</feature>
<keyword evidence="3" id="KW-0378">Hydrolase</keyword>
<dbReference type="eggNOG" id="COG0491">
    <property type="taxonomic scope" value="Bacteria"/>
</dbReference>
<feature type="chain" id="PRO_5004138077" description="Metallo-beta-lactamase domain-containing protein" evidence="5">
    <location>
        <begin position="21"/>
        <end position="337"/>
    </location>
</feature>
<evidence type="ECO:0000259" key="6">
    <source>
        <dbReference type="SMART" id="SM00849"/>
    </source>
</evidence>
<dbReference type="GO" id="GO:0046872">
    <property type="term" value="F:metal ion binding"/>
    <property type="evidence" value="ECO:0007669"/>
    <property type="project" value="UniProtKB-KW"/>
</dbReference>
<comment type="similarity">
    <text evidence="1">Belongs to the metallo-beta-lactamase superfamily.</text>
</comment>
<accession>N8ZPA9</accession>
<dbReference type="SUPFAM" id="SSF56281">
    <property type="entry name" value="Metallo-hydrolase/oxidoreductase"/>
    <property type="match status" value="1"/>
</dbReference>
<organism evidence="7 8">
    <name type="scientific">Acinetobacter gerneri DSM 14967 = CIP 107464 = MTCC 9824</name>
    <dbReference type="NCBI Taxonomy" id="1120926"/>
    <lineage>
        <taxon>Bacteria</taxon>
        <taxon>Pseudomonadati</taxon>
        <taxon>Pseudomonadota</taxon>
        <taxon>Gammaproteobacteria</taxon>
        <taxon>Moraxellales</taxon>
        <taxon>Moraxellaceae</taxon>
        <taxon>Acinetobacter</taxon>
    </lineage>
</organism>
<dbReference type="InterPro" id="IPR036866">
    <property type="entry name" value="RibonucZ/Hydroxyglut_hydro"/>
</dbReference>
<dbReference type="Proteomes" id="UP000013117">
    <property type="component" value="Unassembled WGS sequence"/>
</dbReference>
<keyword evidence="5" id="KW-0732">Signal</keyword>
<dbReference type="InterPro" id="IPR051013">
    <property type="entry name" value="MBL_superfamily_lactonases"/>
</dbReference>
<name>N8ZPA9_9GAMM</name>
<dbReference type="Gene3D" id="3.60.15.10">
    <property type="entry name" value="Ribonuclease Z/Hydroxyacylglutathione hydrolase-like"/>
    <property type="match status" value="1"/>
</dbReference>
<evidence type="ECO:0000256" key="1">
    <source>
        <dbReference type="ARBA" id="ARBA00007749"/>
    </source>
</evidence>
<dbReference type="PANTHER" id="PTHR42978:SF6">
    <property type="entry name" value="QUORUM-QUENCHING LACTONASE YTNP-RELATED"/>
    <property type="match status" value="1"/>
</dbReference>
<dbReference type="AlphaFoldDB" id="N8ZPA9"/>
<gene>
    <name evidence="7" type="ORF">F960_02275</name>
</gene>